<organism evidence="1 4">
    <name type="scientific">Ovine gammaherpesvirus 2</name>
    <dbReference type="NCBI Taxonomy" id="10398"/>
    <lineage>
        <taxon>Viruses</taxon>
        <taxon>Duplodnaviria</taxon>
        <taxon>Heunggongvirae</taxon>
        <taxon>Peploviricota</taxon>
        <taxon>Herviviricetes</taxon>
        <taxon>Herpesvirales</taxon>
        <taxon>Orthoherpesviridae</taxon>
        <taxon>Gammaherpesvirinae</taxon>
        <taxon>Macavirus</taxon>
        <taxon>Macavirus ovinegamma2</taxon>
    </lineage>
</organism>
<reference evidence="4" key="5">
    <citation type="journal article" date="2002" name="J. Gen. Virol.">
        <title>Isolation and expression of three open reading frames from ovine herpesvirus-2.</title>
        <authorList>
            <person name="Coulter L.J."/>
            <person name="Reid H.W."/>
        </authorList>
    </citation>
    <scope>NUCLEOTIDE SEQUENCE [LARGE SCALE GENOMIC DNA]</scope>
</reference>
<evidence type="ECO:0000313" key="2">
    <source>
        <dbReference type="EMBL" id="ABB22267.1"/>
    </source>
</evidence>
<reference evidence="1 4" key="8">
    <citation type="journal article" date="2009" name="Vet. Microbiol.">
        <title>Ovine herpesvirus 2 structural proteins in epithelial cells and M-cells of the appendix in rabbits with malignant catarrhal fever.</title>
        <authorList>
            <person name="Meier-Trummer C.S."/>
            <person name="Tobler K."/>
            <person name="Hilbe M."/>
            <person name="Stewart J.P."/>
            <person name="Hart J."/>
            <person name="Campbell I."/>
            <person name="Haig D.M."/>
            <person name="Glauser D.L."/>
            <person name="Ehrensperger F."/>
            <person name="Ackermann M."/>
        </authorList>
    </citation>
    <scope>NUCLEOTIDE SEQUENCE [LARGE SCALE GENOMIC DNA]</scope>
    <source>
        <strain evidence="1">BJ1035</strain>
    </source>
</reference>
<accession>Q2VSJ2</accession>
<sequence length="324" mass="36974">MAGRLRKAGSADEHPDKYFVFKNKAFSLKHLFRYFYADPGQLRAMLEDVAIPRSTRCRRDSKHLILCLKRCMFILKVYKVFAERKTSERGIVPCILVNLRYHLEGIKGVVGEESQMWIEPLLEALYRQGAFNLEKAIEEGLPGLLAAEYALIPDQGVSLSQGCHTWVSGRLLPTVRGSARRSISALFSDYHLSVPSITALSVASKKLFDKRNTSTKELTHRTFNLHYNHIVFWTAVLKMYQDALWENELLKRMDLLRDMLHIELKPFLESKPSPGSKKSPVAELCKCIHYLMTDLLANHSEMIAVQLFALICECETFHTNGKAA</sequence>
<reference evidence="4" key="3">
    <citation type="journal article" date="2001" name="J. Gen. Virol.">
        <title>Ovine herpesvirus-2 glycoprotein B sequences from tissues of ruminant malignant catarrhal fever cases and healthy sheep are highly conserved.</title>
        <authorList>
            <person name="Dunowska M."/>
            <person name="Letchworth G.J."/>
            <person name="Collins J.K."/>
            <person name="DeMartini J.C."/>
        </authorList>
    </citation>
    <scope>NUCLEOTIDE SEQUENCE [LARGE SCALE GENOMIC DNA]</scope>
</reference>
<dbReference type="RefSeq" id="YP_438172.1">
    <property type="nucleotide sequence ID" value="NC_007646.1"/>
</dbReference>
<reference evidence="2 3" key="7">
    <citation type="journal article" date="2007" name="J. Gen. Virol.">
        <title>Comparison of ovine herpesvirus 2 genomes isolated from domestic sheep (Ovis aries) and a clinically affected cow (Bos bovis).</title>
        <authorList>
            <person name="Taus N.S."/>
            <person name="Herndon D.R."/>
            <person name="Traul D.L."/>
            <person name="Stewart J.P."/>
            <person name="Ackermann M."/>
            <person name="Li H."/>
            <person name="Knowles D.P."/>
            <person name="Lewis G.S."/>
            <person name="Brayton K.A."/>
        </authorList>
    </citation>
    <scope>NUCLEOTIDE SEQUENCE [LARGE SCALE GENOMIC DNA]</scope>
</reference>
<reference evidence="4" key="2">
    <citation type="journal article" date="1998" name="J. Virol.">
        <title>Detection of a novel bovine lymphotropic herpesvirus.</title>
        <authorList>
            <person name="Rovnak J."/>
            <person name="Quackenbush S.L."/>
            <person name="Reyes R.A."/>
            <person name="Baines J.D."/>
            <person name="Parrish C.R."/>
            <person name="Casey J.W."/>
        </authorList>
    </citation>
    <scope>NUCLEOTIDE SEQUENCE [LARGE SCALE GENOMIC DNA]</scope>
</reference>
<dbReference type="KEGG" id="vg:26684025"/>
<reference evidence="4" key="6">
    <citation type="journal article" date="2002" name="J. Gen. Virol.">
        <title>Ovine herpesvirus 2 lytic cycle replication and capsid production.</title>
        <authorList>
            <person name="Rosbottom J."/>
            <person name="Dalziel R.G."/>
            <person name="Reid H.W."/>
            <person name="Stewart J.P."/>
        </authorList>
    </citation>
    <scope>NUCLEOTIDE SEQUENCE [LARGE SCALE GENOMIC DNA]</scope>
</reference>
<reference evidence="4" key="1">
    <citation type="journal article" date="1993" name="Arch. Virol.">
        <title>PCR detection of the sheep-associated agent of malignant catarrhal fever.</title>
        <authorList>
            <person name="Baxter S.I."/>
            <person name="Pow I."/>
            <person name="Bridgen A."/>
            <person name="Reid H.W."/>
        </authorList>
    </citation>
    <scope>NUCLEOTIDE SEQUENCE [LARGE SCALE GENOMIC DNA]</scope>
</reference>
<reference evidence="1" key="11">
    <citation type="submission" date="2010-03" db="EMBL/GenBank/DDBJ databases">
        <title>Primary structure of the Ovine herpesvirus 2 genome.</title>
        <authorList>
            <person name="Stewart J.P."/>
            <person name="Rosbottom J."/>
            <person name="Jayawardane G."/>
            <person name="Reid H."/>
            <person name="Ackermann M."/>
        </authorList>
    </citation>
    <scope>NUCLEOTIDE SEQUENCE</scope>
    <source>
        <strain evidence="1">BJ1035</strain>
    </source>
</reference>
<reference evidence="1" key="9">
    <citation type="submission" date="2010-03" db="EMBL/GenBank/DDBJ databases">
        <title>Ovine herpesvirus 2 contains a functional spliced IL-10.</title>
        <authorList>
            <person name="Stewart J.P."/>
            <person name="Rosbottom J."/>
            <person name="Haig D.M."/>
            <person name="Ackermann M."/>
        </authorList>
    </citation>
    <scope>NUCLEOTIDE SEQUENCE</scope>
    <source>
        <strain evidence="1">BJ1035</strain>
    </source>
</reference>
<keyword evidence="4" id="KW-1185">Reference proteome</keyword>
<dbReference type="Proteomes" id="UP000153759">
    <property type="component" value="Segment"/>
</dbReference>
<gene>
    <name evidence="2" type="ORF">OvHV-2gp47</name>
</gene>
<dbReference type="Pfam" id="PF04793">
    <property type="entry name" value="Herpes_BBRF1"/>
    <property type="match status" value="1"/>
</dbReference>
<reference evidence="4" key="4">
    <citation type="journal article" date="2001" name="Virus Res.">
        <title>Detection and multigenic characterization of a novel gammaherpesvirus in goats.</title>
        <authorList>
            <person name="Chmielewicz B."/>
            <person name="Goltz M."/>
            <person name="Ehlers B."/>
        </authorList>
    </citation>
    <scope>NUCLEOTIDE SEQUENCE [LARGE SCALE GENOMIC DNA]</scope>
</reference>
<evidence type="ECO:0000313" key="1">
    <source>
        <dbReference type="EMBL" id="AAX58084.1"/>
    </source>
</evidence>
<dbReference type="EMBL" id="DQ198083">
    <property type="protein sequence ID" value="ABB22267.1"/>
    <property type="molecule type" value="Genomic_DNA"/>
</dbReference>
<dbReference type="OrthoDB" id="25715at10239"/>
<evidence type="ECO:0000313" key="4">
    <source>
        <dbReference type="Proteomes" id="UP000153759"/>
    </source>
</evidence>
<name>Q2VSJ2_9GAMA</name>
<evidence type="ECO:0000313" key="3">
    <source>
        <dbReference type="Proteomes" id="UP000152762"/>
    </source>
</evidence>
<protein>
    <submittedName>
        <fullName evidence="1">ORF49</fullName>
    </submittedName>
</protein>
<dbReference type="InterPro" id="IPR006878">
    <property type="entry name" value="Herpes_BBRF1"/>
</dbReference>
<proteinExistence type="predicted"/>
<reference evidence="1" key="10">
    <citation type="submission" date="2010-03" db="EMBL/GenBank/DDBJ databases">
        <title>Ovine Herpesvirus 2 Lytic Cycle Replication and Particle Production.</title>
        <authorList>
            <person name="Stewart J.P."/>
            <person name="Rosbottom J."/>
        </authorList>
    </citation>
    <scope>NUCLEOTIDE SEQUENCE</scope>
    <source>
        <strain evidence="1">BJ1035</strain>
    </source>
</reference>
<dbReference type="Proteomes" id="UP000152762">
    <property type="component" value="Segment"/>
</dbReference>
<dbReference type="EMBL" id="AY839756">
    <property type="protein sequence ID" value="AAX58084.1"/>
    <property type="molecule type" value="Genomic_DNA"/>
</dbReference>